<protein>
    <submittedName>
        <fullName evidence="1">Uncharacterized protein</fullName>
    </submittedName>
</protein>
<organism evidence="1 2">
    <name type="scientific">Corchorus capsularis</name>
    <name type="common">Jute</name>
    <dbReference type="NCBI Taxonomy" id="210143"/>
    <lineage>
        <taxon>Eukaryota</taxon>
        <taxon>Viridiplantae</taxon>
        <taxon>Streptophyta</taxon>
        <taxon>Embryophyta</taxon>
        <taxon>Tracheophyta</taxon>
        <taxon>Spermatophyta</taxon>
        <taxon>Magnoliopsida</taxon>
        <taxon>eudicotyledons</taxon>
        <taxon>Gunneridae</taxon>
        <taxon>Pentapetalae</taxon>
        <taxon>rosids</taxon>
        <taxon>malvids</taxon>
        <taxon>Malvales</taxon>
        <taxon>Malvaceae</taxon>
        <taxon>Grewioideae</taxon>
        <taxon>Apeibeae</taxon>
        <taxon>Corchorus</taxon>
    </lineage>
</organism>
<name>A0A1R3IYB9_COCAP</name>
<proteinExistence type="predicted"/>
<evidence type="ECO:0000313" key="2">
    <source>
        <dbReference type="Proteomes" id="UP000188268"/>
    </source>
</evidence>
<keyword evidence="2" id="KW-1185">Reference proteome</keyword>
<reference evidence="1 2" key="1">
    <citation type="submission" date="2013-09" db="EMBL/GenBank/DDBJ databases">
        <title>Corchorus capsularis genome sequencing.</title>
        <authorList>
            <person name="Alam M."/>
            <person name="Haque M.S."/>
            <person name="Islam M.S."/>
            <person name="Emdad E.M."/>
            <person name="Islam M.M."/>
            <person name="Ahmed B."/>
            <person name="Halim A."/>
            <person name="Hossen Q.M.M."/>
            <person name="Hossain M.Z."/>
            <person name="Ahmed R."/>
            <person name="Khan M.M."/>
            <person name="Islam R."/>
            <person name="Rashid M.M."/>
            <person name="Khan S.A."/>
            <person name="Rahman M.S."/>
            <person name="Alam M."/>
        </authorList>
    </citation>
    <scope>NUCLEOTIDE SEQUENCE [LARGE SCALE GENOMIC DNA]</scope>
    <source>
        <strain evidence="2">cv. CVL-1</strain>
        <tissue evidence="1">Whole seedling</tissue>
    </source>
</reference>
<dbReference type="Gramene" id="OMO87563">
    <property type="protein sequence ID" value="OMO87563"/>
    <property type="gene ID" value="CCACVL1_08933"/>
</dbReference>
<evidence type="ECO:0000313" key="1">
    <source>
        <dbReference type="EMBL" id="OMO87563.1"/>
    </source>
</evidence>
<dbReference type="AlphaFoldDB" id="A0A1R3IYB9"/>
<sequence>MAPWLNIGALVESGLKTHVYKP</sequence>
<feature type="non-terminal residue" evidence="1">
    <location>
        <position position="22"/>
    </location>
</feature>
<comment type="caution">
    <text evidence="1">The sequence shown here is derived from an EMBL/GenBank/DDBJ whole genome shotgun (WGS) entry which is preliminary data.</text>
</comment>
<accession>A0A1R3IYB9</accession>
<dbReference type="EMBL" id="AWWV01009201">
    <property type="protein sequence ID" value="OMO87563.1"/>
    <property type="molecule type" value="Genomic_DNA"/>
</dbReference>
<gene>
    <name evidence="1" type="ORF">CCACVL1_08933</name>
</gene>
<dbReference type="Proteomes" id="UP000188268">
    <property type="component" value="Unassembled WGS sequence"/>
</dbReference>